<dbReference type="PANTHER" id="PTHR13400">
    <property type="entry name" value="CHEMOKINE C-C MOTIF RECEPTOR 1"/>
    <property type="match status" value="1"/>
</dbReference>
<dbReference type="PANTHER" id="PTHR13400:SF2">
    <property type="entry name" value="COILED-COIL DOMAIN-CONTAINING PROTEIN 28B"/>
    <property type="match status" value="1"/>
</dbReference>
<accession>A0A8C2SNW0</accession>
<reference evidence="2" key="2">
    <citation type="submission" date="2025-08" db="UniProtKB">
        <authorList>
            <consortium name="Ensembl"/>
        </authorList>
    </citation>
    <scope>IDENTIFICATION</scope>
</reference>
<dbReference type="Ensembl" id="ENSCJPT00005000960.1">
    <property type="protein sequence ID" value="ENSCJPP00005000527.1"/>
    <property type="gene ID" value="ENSCJPG00005000622.1"/>
</dbReference>
<evidence type="ECO:0000313" key="2">
    <source>
        <dbReference type="Ensembl" id="ENSCJPP00005000527.1"/>
    </source>
</evidence>
<feature type="region of interest" description="Disordered" evidence="1">
    <location>
        <begin position="1"/>
        <end position="60"/>
    </location>
</feature>
<dbReference type="Proteomes" id="UP000694412">
    <property type="component" value="Chromosome 23"/>
</dbReference>
<dbReference type="InterPro" id="IPR025271">
    <property type="entry name" value="CCDC28"/>
</dbReference>
<proteinExistence type="predicted"/>
<protein>
    <submittedName>
        <fullName evidence="2">Coiled-coil domain containing 28B</fullName>
    </submittedName>
</protein>
<reference evidence="2" key="3">
    <citation type="submission" date="2025-09" db="UniProtKB">
        <authorList>
            <consortium name="Ensembl"/>
        </authorList>
    </citation>
    <scope>IDENTIFICATION</scope>
</reference>
<evidence type="ECO:0000313" key="3">
    <source>
        <dbReference type="Proteomes" id="UP000694412"/>
    </source>
</evidence>
<dbReference type="GeneTree" id="ENSGT00500000044870"/>
<organism evidence="2 3">
    <name type="scientific">Coturnix japonica</name>
    <name type="common">Japanese quail</name>
    <name type="synonym">Coturnix coturnix japonica</name>
    <dbReference type="NCBI Taxonomy" id="93934"/>
    <lineage>
        <taxon>Eukaryota</taxon>
        <taxon>Metazoa</taxon>
        <taxon>Chordata</taxon>
        <taxon>Craniata</taxon>
        <taxon>Vertebrata</taxon>
        <taxon>Euteleostomi</taxon>
        <taxon>Archelosauria</taxon>
        <taxon>Archosauria</taxon>
        <taxon>Dinosauria</taxon>
        <taxon>Saurischia</taxon>
        <taxon>Theropoda</taxon>
        <taxon>Coelurosauria</taxon>
        <taxon>Aves</taxon>
        <taxon>Neognathae</taxon>
        <taxon>Galloanserae</taxon>
        <taxon>Galliformes</taxon>
        <taxon>Phasianidae</taxon>
        <taxon>Perdicinae</taxon>
        <taxon>Coturnix</taxon>
    </lineage>
</organism>
<evidence type="ECO:0000256" key="1">
    <source>
        <dbReference type="SAM" id="MobiDB-lite"/>
    </source>
</evidence>
<keyword evidence="3" id="KW-1185">Reference proteome</keyword>
<sequence>MEERRKKRSPRGQPAPSRASRLLPTSKSTSFALPLPALPSQHARPRRASKERVRAGAARGAPLQHSFLTEVSDVCEMEGGLLGLLSDFHSGKLQAFGKECSFEQLEHVREMQEKLARLHFGLDVCVEELPEEQKKVVADRNLDQLLAHPSQKLHLAETPSPEEAAA</sequence>
<dbReference type="AlphaFoldDB" id="A0A8C2SNW0"/>
<feature type="compositionally biased region" description="Basic residues" evidence="1">
    <location>
        <begin position="1"/>
        <end position="10"/>
    </location>
</feature>
<dbReference type="GO" id="GO:0060271">
    <property type="term" value="P:cilium assembly"/>
    <property type="evidence" value="ECO:0007669"/>
    <property type="project" value="Ensembl"/>
</dbReference>
<dbReference type="GO" id="GO:0005813">
    <property type="term" value="C:centrosome"/>
    <property type="evidence" value="ECO:0007669"/>
    <property type="project" value="Ensembl"/>
</dbReference>
<name>A0A8C2SNW0_COTJA</name>
<dbReference type="Pfam" id="PF13270">
    <property type="entry name" value="CCDC28"/>
    <property type="match status" value="1"/>
</dbReference>
<reference evidence="2" key="1">
    <citation type="submission" date="2015-11" db="EMBL/GenBank/DDBJ databases">
        <authorList>
            <consortium name="International Coturnix japonica Genome Analysis Consortium"/>
            <person name="Warren W."/>
            <person name="Burt D.W."/>
            <person name="Antin P.B."/>
            <person name="Lanford R."/>
            <person name="Gros J."/>
            <person name="Wilson R.K."/>
        </authorList>
    </citation>
    <scope>NUCLEOTIDE SEQUENCE [LARGE SCALE GENOMIC DNA]</scope>
</reference>
<gene>
    <name evidence="2" type="primary">CCDC28B</name>
</gene>